<dbReference type="SMART" id="SM00324">
    <property type="entry name" value="RhoGAP"/>
    <property type="match status" value="1"/>
</dbReference>
<dbReference type="AlphaFoldDB" id="A0A9Q0YSP7"/>
<dbReference type="PANTHER" id="PTHR46199:SF3">
    <property type="entry name" value="RAC GTPASE-ACTIVATING PROTEIN 1"/>
    <property type="match status" value="1"/>
</dbReference>
<evidence type="ECO:0000259" key="11">
    <source>
        <dbReference type="PROSITE" id="PS50238"/>
    </source>
</evidence>
<dbReference type="Gene3D" id="1.10.555.10">
    <property type="entry name" value="Rho GTPase activation protein"/>
    <property type="match status" value="1"/>
</dbReference>
<dbReference type="InterPro" id="IPR008936">
    <property type="entry name" value="Rho_GTPase_activation_prot"/>
</dbReference>
<evidence type="ECO:0000256" key="8">
    <source>
        <dbReference type="SAM" id="Coils"/>
    </source>
</evidence>
<evidence type="ECO:0000313" key="12">
    <source>
        <dbReference type="EMBL" id="KAJ8024916.1"/>
    </source>
</evidence>
<dbReference type="InterPro" id="IPR002219">
    <property type="entry name" value="PKC_DAG/PE"/>
</dbReference>
<feature type="domain" description="Phorbol-ester/DAG-type" evidence="10">
    <location>
        <begin position="302"/>
        <end position="351"/>
    </location>
</feature>
<dbReference type="GO" id="GO:0051256">
    <property type="term" value="P:mitotic spindle midzone assembly"/>
    <property type="evidence" value="ECO:0007669"/>
    <property type="project" value="TreeGrafter"/>
</dbReference>
<evidence type="ECO:0000256" key="9">
    <source>
        <dbReference type="SAM" id="MobiDB-lite"/>
    </source>
</evidence>
<dbReference type="Pfam" id="PF00620">
    <property type="entry name" value="RhoGAP"/>
    <property type="match status" value="1"/>
</dbReference>
<dbReference type="CDD" id="cd20821">
    <property type="entry name" value="C1_MgcRacGAP"/>
    <property type="match status" value="1"/>
</dbReference>
<dbReference type="InterPro" id="IPR000198">
    <property type="entry name" value="RhoGAP_dom"/>
</dbReference>
<dbReference type="OrthoDB" id="2218807at2759"/>
<feature type="region of interest" description="Disordered" evidence="9">
    <location>
        <begin position="179"/>
        <end position="209"/>
    </location>
</feature>
<dbReference type="Gene3D" id="3.30.60.20">
    <property type="match status" value="1"/>
</dbReference>
<keyword evidence="13" id="KW-1185">Reference proteome</keyword>
<feature type="coiled-coil region" evidence="8">
    <location>
        <begin position="58"/>
        <end position="99"/>
    </location>
</feature>
<dbReference type="SMART" id="SM00109">
    <property type="entry name" value="C1"/>
    <property type="match status" value="1"/>
</dbReference>
<dbReference type="EMBL" id="JAIZAY010000018">
    <property type="protein sequence ID" value="KAJ8024916.1"/>
    <property type="molecule type" value="Genomic_DNA"/>
</dbReference>
<dbReference type="PROSITE" id="PS00479">
    <property type="entry name" value="ZF_DAG_PE_1"/>
    <property type="match status" value="1"/>
</dbReference>
<evidence type="ECO:0000256" key="1">
    <source>
        <dbReference type="ARBA" id="ARBA00022468"/>
    </source>
</evidence>
<dbReference type="GO" id="GO:0008270">
    <property type="term" value="F:zinc ion binding"/>
    <property type="evidence" value="ECO:0007669"/>
    <property type="project" value="UniProtKB-KW"/>
</dbReference>
<dbReference type="PROSITE" id="PS50238">
    <property type="entry name" value="RHOGAP"/>
    <property type="match status" value="1"/>
</dbReference>
<evidence type="ECO:0000256" key="6">
    <source>
        <dbReference type="ARBA" id="ARBA00022833"/>
    </source>
</evidence>
<keyword evidence="2" id="KW-0217">Developmental protein</keyword>
<feature type="domain" description="Rho-GAP" evidence="11">
    <location>
        <begin position="364"/>
        <end position="497"/>
    </location>
</feature>
<dbReference type="GO" id="GO:0007266">
    <property type="term" value="P:Rho protein signal transduction"/>
    <property type="evidence" value="ECO:0007669"/>
    <property type="project" value="TreeGrafter"/>
</dbReference>
<proteinExistence type="predicted"/>
<gene>
    <name evidence="12" type="ORF">HOLleu_34970</name>
</gene>
<dbReference type="GO" id="GO:0097149">
    <property type="term" value="C:centralspindlin complex"/>
    <property type="evidence" value="ECO:0007669"/>
    <property type="project" value="TreeGrafter"/>
</dbReference>
<dbReference type="GO" id="GO:0007283">
    <property type="term" value="P:spermatogenesis"/>
    <property type="evidence" value="ECO:0007669"/>
    <property type="project" value="UniProtKB-KW"/>
</dbReference>
<dbReference type="GO" id="GO:0005096">
    <property type="term" value="F:GTPase activator activity"/>
    <property type="evidence" value="ECO:0007669"/>
    <property type="project" value="UniProtKB-KW"/>
</dbReference>
<comment type="caution">
    <text evidence="12">The sequence shown here is derived from an EMBL/GenBank/DDBJ whole genome shotgun (WGS) entry which is preliminary data.</text>
</comment>
<keyword evidence="3" id="KW-0479">Metal-binding</keyword>
<accession>A0A9Q0YSP7</accession>
<evidence type="ECO:0000256" key="7">
    <source>
        <dbReference type="ARBA" id="ARBA00022871"/>
    </source>
</evidence>
<dbReference type="SUPFAM" id="SSF48350">
    <property type="entry name" value="GTPase activation domain, GAP"/>
    <property type="match status" value="1"/>
</dbReference>
<dbReference type="PANTHER" id="PTHR46199">
    <property type="entry name" value="RAC GTPASE-ACTIVATING PROTEIN 1"/>
    <property type="match status" value="1"/>
</dbReference>
<evidence type="ECO:0000256" key="3">
    <source>
        <dbReference type="ARBA" id="ARBA00022723"/>
    </source>
</evidence>
<keyword evidence="4" id="KW-0863">Zinc-finger</keyword>
<keyword evidence="6" id="KW-0862">Zinc</keyword>
<evidence type="ECO:0000259" key="10">
    <source>
        <dbReference type="PROSITE" id="PS50081"/>
    </source>
</evidence>
<dbReference type="GO" id="GO:0030496">
    <property type="term" value="C:midbody"/>
    <property type="evidence" value="ECO:0007669"/>
    <property type="project" value="TreeGrafter"/>
</dbReference>
<name>A0A9Q0YSP7_HOLLE</name>
<evidence type="ECO:0000313" key="13">
    <source>
        <dbReference type="Proteomes" id="UP001152320"/>
    </source>
</evidence>
<dbReference type="InterPro" id="IPR046349">
    <property type="entry name" value="C1-like_sf"/>
</dbReference>
<dbReference type="GO" id="GO:0000281">
    <property type="term" value="P:mitotic cytokinesis"/>
    <property type="evidence" value="ECO:0007669"/>
    <property type="project" value="TreeGrafter"/>
</dbReference>
<dbReference type="Pfam" id="PF00130">
    <property type="entry name" value="C1_1"/>
    <property type="match status" value="1"/>
</dbReference>
<feature type="compositionally biased region" description="Basic and acidic residues" evidence="9">
    <location>
        <begin position="197"/>
        <end position="206"/>
    </location>
</feature>
<keyword evidence="5" id="KW-0221">Differentiation</keyword>
<evidence type="ECO:0000256" key="2">
    <source>
        <dbReference type="ARBA" id="ARBA00022473"/>
    </source>
</evidence>
<keyword evidence="7" id="KW-0744">Spermatogenesis</keyword>
<dbReference type="GO" id="GO:0032154">
    <property type="term" value="C:cleavage furrow"/>
    <property type="evidence" value="ECO:0007669"/>
    <property type="project" value="TreeGrafter"/>
</dbReference>
<dbReference type="GO" id="GO:0030154">
    <property type="term" value="P:cell differentiation"/>
    <property type="evidence" value="ECO:0007669"/>
    <property type="project" value="UniProtKB-KW"/>
</dbReference>
<evidence type="ECO:0000256" key="4">
    <source>
        <dbReference type="ARBA" id="ARBA00022771"/>
    </source>
</evidence>
<dbReference type="GO" id="GO:0051233">
    <property type="term" value="C:spindle midzone"/>
    <property type="evidence" value="ECO:0007669"/>
    <property type="project" value="TreeGrafter"/>
</dbReference>
<feature type="compositionally biased region" description="Polar residues" evidence="9">
    <location>
        <begin position="279"/>
        <end position="295"/>
    </location>
</feature>
<feature type="region of interest" description="Disordered" evidence="9">
    <location>
        <begin position="279"/>
        <end position="304"/>
    </location>
</feature>
<reference evidence="12" key="1">
    <citation type="submission" date="2021-10" db="EMBL/GenBank/DDBJ databases">
        <title>Tropical sea cucumber genome reveals ecological adaptation and Cuvierian tubules defense mechanism.</title>
        <authorList>
            <person name="Chen T."/>
        </authorList>
    </citation>
    <scope>NUCLEOTIDE SEQUENCE</scope>
    <source>
        <strain evidence="12">Nanhai2018</strain>
        <tissue evidence="12">Muscle</tissue>
    </source>
</reference>
<dbReference type="SUPFAM" id="SSF57889">
    <property type="entry name" value="Cysteine-rich domain"/>
    <property type="match status" value="1"/>
</dbReference>
<evidence type="ECO:0000256" key="5">
    <source>
        <dbReference type="ARBA" id="ARBA00022782"/>
    </source>
</evidence>
<dbReference type="Proteomes" id="UP001152320">
    <property type="component" value="Chromosome 18"/>
</dbReference>
<keyword evidence="8" id="KW-0175">Coiled coil</keyword>
<dbReference type="GO" id="GO:0005634">
    <property type="term" value="C:nucleus"/>
    <property type="evidence" value="ECO:0007669"/>
    <property type="project" value="TreeGrafter"/>
</dbReference>
<sequence>MSVKVHSLVSDFDDICNYSSVLSKGCETEFIKFLKNQETCRKKWLEAEQGQAPLHGTITKQAAEIRTLEVKLNHTRNQLDMEMKRRMKAETDKEEAEQQVGLIRELLTDNNRFEGLTQKERESLAFLSQSNINPPPMHSPHKRLSAIHEKSADILSASDLSFDRTDEDLDVSYLRGGKKWKRNKRPSAPPYEEDEYDSPKRAKVDGCQEETSVVTRVSFTNNGPIRTTTEIETVPKLQNFGKPDPPAYRRPPSRGLMREAIPETDDAFWDANPSLQNALKAGQQQEKNPSNSPVTRSKGPRKHTFSTKTVIKPETCFPCGKRIKFGKYAMKCRDCRLICHPDCKDQATTPCVPSQGTPGSNSVLSLEELAPVDPPLIPSIVIQLVSEIERRGLTEKGLYRVPGSESAVKELKEKLLQNREANPFDKIHDIHVLSGTLKDFLRKLAEPLVTFKLHSKFMEAAELVKLRSVECLFLILPKCLDQPLWDIQQKTLNQWSS</sequence>
<protein>
    <submittedName>
        <fullName evidence="12">Rac GTPase-activating protein 1</fullName>
    </submittedName>
</protein>
<dbReference type="FunFam" id="3.30.60.20:FF:000033">
    <property type="entry name" value="Rac GTPase-activating protein 1"/>
    <property type="match status" value="1"/>
</dbReference>
<keyword evidence="1" id="KW-0343">GTPase activation</keyword>
<dbReference type="PROSITE" id="PS50081">
    <property type="entry name" value="ZF_DAG_PE_2"/>
    <property type="match status" value="1"/>
</dbReference>
<organism evidence="12 13">
    <name type="scientific">Holothuria leucospilota</name>
    <name type="common">Black long sea cucumber</name>
    <name type="synonym">Mertensiothuria leucospilota</name>
    <dbReference type="NCBI Taxonomy" id="206669"/>
    <lineage>
        <taxon>Eukaryota</taxon>
        <taxon>Metazoa</taxon>
        <taxon>Echinodermata</taxon>
        <taxon>Eleutherozoa</taxon>
        <taxon>Echinozoa</taxon>
        <taxon>Holothuroidea</taxon>
        <taxon>Aspidochirotacea</taxon>
        <taxon>Aspidochirotida</taxon>
        <taxon>Holothuriidae</taxon>
        <taxon>Holothuria</taxon>
    </lineage>
</organism>